<protein>
    <submittedName>
        <fullName evidence="1">PD-(D/E)XK nuclease family protein</fullName>
    </submittedName>
</protein>
<evidence type="ECO:0000313" key="1">
    <source>
        <dbReference type="EMBL" id="MBD2200634.1"/>
    </source>
</evidence>
<name>A0ABR8ALE9_9CYAN</name>
<comment type="caution">
    <text evidence="1">The sequence shown here is derived from an EMBL/GenBank/DDBJ whole genome shotgun (WGS) entry which is preliminary data.</text>
</comment>
<accession>A0ABR8ALE9</accession>
<evidence type="ECO:0000313" key="2">
    <source>
        <dbReference type="Proteomes" id="UP000658514"/>
    </source>
</evidence>
<sequence length="420" mass="48677">MRGHQLVVECDHLATLLSLYVMLDTFKAMEDRGVSDSLFSALRKYPKSQELDPIENFITEGFAWLLRNKEVLARDFINYLSPKLPELIPLTHIMPQWKTQHTFPGGKIDMVADFGQFALIFEHKIWSKLSDGQLDKYREYAKANLKWSQGYKLILITGLTSQHEQQPDLALTWSDIYKFLKRWLETKSDDSLVRDFIDMLAEENLGPAAPVSYESIVSYLPAQSLIPNLKSITLRAAEADWRWVLERIGFKQDAPILSNPVKYEDKYGRLVLNIVDSWFPGILIGTILDGSDCKVKPSNYHLVPDFCLILAFHIEKWKKFERDFFNSDEYNQLRSRLKANSGTWDFHDHRLEAGKQNPWHPLHLRKPLAEVFRGTITFDDQVERFIAQGREVIELLLEDGELEALTKRLHPIARNSMSPV</sequence>
<gene>
    <name evidence="1" type="ORF">H6G24_35185</name>
</gene>
<dbReference type="EMBL" id="JACJQH010000100">
    <property type="protein sequence ID" value="MBD2200634.1"/>
    <property type="molecule type" value="Genomic_DNA"/>
</dbReference>
<proteinExistence type="predicted"/>
<keyword evidence="2" id="KW-1185">Reference proteome</keyword>
<organism evidence="1 2">
    <name type="scientific">Calothrix parietina FACHB-288</name>
    <dbReference type="NCBI Taxonomy" id="2692896"/>
    <lineage>
        <taxon>Bacteria</taxon>
        <taxon>Bacillati</taxon>
        <taxon>Cyanobacteriota</taxon>
        <taxon>Cyanophyceae</taxon>
        <taxon>Nostocales</taxon>
        <taxon>Calotrichaceae</taxon>
        <taxon>Calothrix</taxon>
    </lineage>
</organism>
<dbReference type="RefSeq" id="WP_190551745.1">
    <property type="nucleotide sequence ID" value="NZ_CAWPNO010000003.1"/>
</dbReference>
<dbReference type="Proteomes" id="UP000658514">
    <property type="component" value="Unassembled WGS sequence"/>
</dbReference>
<reference evidence="1 2" key="1">
    <citation type="journal article" date="2020" name="ISME J.">
        <title>Comparative genomics reveals insights into cyanobacterial evolution and habitat adaptation.</title>
        <authorList>
            <person name="Chen M.Y."/>
            <person name="Teng W.K."/>
            <person name="Zhao L."/>
            <person name="Hu C.X."/>
            <person name="Zhou Y.K."/>
            <person name="Han B.P."/>
            <person name="Song L.R."/>
            <person name="Shu W.S."/>
        </authorList>
    </citation>
    <scope>NUCLEOTIDE SEQUENCE [LARGE SCALE GENOMIC DNA]</scope>
    <source>
        <strain evidence="1 2">FACHB-288</strain>
    </source>
</reference>